<accession>A0A7Y6CC49</accession>
<sequence length="182" mass="20225">MALRIEAEGWLAHAGVDQWRDPATRPTALAKWRADIEAGRTWVVEEPDGRLSGTVTLAAPDTDFWSTADDLGSALYVAKLITARNARGTRLGARLLDWVSRRATDQELSWVRLDCWRSNRALQAYYLALGFEHVRTEAPPHRKSGWLAQRASAVLLHPEDVLADCPEGRWGGRQSLTPEGVG</sequence>
<comment type="caution">
    <text evidence="2">The sequence shown here is derived from an EMBL/GenBank/DDBJ whole genome shotgun (WGS) entry which is preliminary data.</text>
</comment>
<dbReference type="SUPFAM" id="SSF55729">
    <property type="entry name" value="Acyl-CoA N-acyltransferases (Nat)"/>
    <property type="match status" value="1"/>
</dbReference>
<dbReference type="Gene3D" id="3.40.630.30">
    <property type="match status" value="1"/>
</dbReference>
<dbReference type="EMBL" id="JAANNT010000020">
    <property type="protein sequence ID" value="NUV30811.1"/>
    <property type="molecule type" value="Genomic_DNA"/>
</dbReference>
<gene>
    <name evidence="2" type="ORF">G6W59_21295</name>
</gene>
<evidence type="ECO:0000259" key="1">
    <source>
        <dbReference type="PROSITE" id="PS51186"/>
    </source>
</evidence>
<dbReference type="GO" id="GO:0016747">
    <property type="term" value="F:acyltransferase activity, transferring groups other than amino-acyl groups"/>
    <property type="evidence" value="ECO:0007669"/>
    <property type="project" value="InterPro"/>
</dbReference>
<dbReference type="InterPro" id="IPR016181">
    <property type="entry name" value="Acyl_CoA_acyltransferase"/>
</dbReference>
<dbReference type="PROSITE" id="PS51186">
    <property type="entry name" value="GNAT"/>
    <property type="match status" value="1"/>
</dbReference>
<organism evidence="2 3">
    <name type="scientific">Streptomyces odorifer</name>
    <dbReference type="NCBI Taxonomy" id="53450"/>
    <lineage>
        <taxon>Bacteria</taxon>
        <taxon>Bacillati</taxon>
        <taxon>Actinomycetota</taxon>
        <taxon>Actinomycetes</taxon>
        <taxon>Kitasatosporales</taxon>
        <taxon>Streptomycetaceae</taxon>
        <taxon>Streptomyces</taxon>
        <taxon>Streptomyces albidoflavus group</taxon>
    </lineage>
</organism>
<evidence type="ECO:0000313" key="3">
    <source>
        <dbReference type="Proteomes" id="UP000540128"/>
    </source>
</evidence>
<keyword evidence="3" id="KW-1185">Reference proteome</keyword>
<name>A0A7Y6CC49_9ACTN</name>
<evidence type="ECO:0000313" key="2">
    <source>
        <dbReference type="EMBL" id="NUV30811.1"/>
    </source>
</evidence>
<proteinExistence type="predicted"/>
<protein>
    <submittedName>
        <fullName evidence="2">GNAT family N-acetyltransferase</fullName>
    </submittedName>
</protein>
<keyword evidence="2" id="KW-0808">Transferase</keyword>
<reference evidence="2 3" key="1">
    <citation type="submission" date="2020-03" db="EMBL/GenBank/DDBJ databases">
        <title>Complete genome sequence of sixteen Streptomyces strains facilitates identification of candidate genes involved in plant growth-promotion in grain legumes and cereals.</title>
        <authorList>
            <person name="Gopalakrishnan S."/>
            <person name="Thakur V."/>
            <person name="Saxena R."/>
            <person name="Vadlamudi S."/>
            <person name="Purohit S."/>
            <person name="Kumar V."/>
            <person name="Rathore A."/>
            <person name="Chitikineni A."/>
            <person name="Varshney R.K."/>
        </authorList>
    </citation>
    <scope>NUCLEOTIDE SEQUENCE [LARGE SCALE GENOMIC DNA]</scope>
    <source>
        <strain evidence="2 3">KAI-180</strain>
    </source>
</reference>
<dbReference type="AlphaFoldDB" id="A0A7Y6CC49"/>
<dbReference type="RefSeq" id="WP_175457090.1">
    <property type="nucleotide sequence ID" value="NZ_JAANNT010000020.1"/>
</dbReference>
<dbReference type="Proteomes" id="UP000540128">
    <property type="component" value="Unassembled WGS sequence"/>
</dbReference>
<dbReference type="InterPro" id="IPR000182">
    <property type="entry name" value="GNAT_dom"/>
</dbReference>
<feature type="domain" description="N-acetyltransferase" evidence="1">
    <location>
        <begin position="1"/>
        <end position="152"/>
    </location>
</feature>
<dbReference type="Pfam" id="PF00583">
    <property type="entry name" value="Acetyltransf_1"/>
    <property type="match status" value="1"/>
</dbReference>